<dbReference type="InterPro" id="IPR001920">
    <property type="entry name" value="Asp/Glu_race"/>
</dbReference>
<keyword evidence="3" id="KW-1185">Reference proteome</keyword>
<dbReference type="InterPro" id="IPR052186">
    <property type="entry name" value="Hydantoin_racemase-like"/>
</dbReference>
<dbReference type="PANTHER" id="PTHR28047">
    <property type="entry name" value="PROTEIN DCG1"/>
    <property type="match status" value="1"/>
</dbReference>
<dbReference type="EMBL" id="CP033169">
    <property type="protein sequence ID" value="AYO31872.1"/>
    <property type="molecule type" value="Genomic_DNA"/>
</dbReference>
<dbReference type="GO" id="GO:0047661">
    <property type="term" value="F:amino-acid racemase activity"/>
    <property type="evidence" value="ECO:0007669"/>
    <property type="project" value="InterPro"/>
</dbReference>
<name>A0A3G2R8Q9_9FIRM</name>
<dbReference type="InterPro" id="IPR053714">
    <property type="entry name" value="Iso_Racemase_Enz_sf"/>
</dbReference>
<organism evidence="2 3">
    <name type="scientific">Biomaibacter acetigenes</name>
    <dbReference type="NCBI Taxonomy" id="2316383"/>
    <lineage>
        <taxon>Bacteria</taxon>
        <taxon>Bacillati</taxon>
        <taxon>Bacillota</taxon>
        <taxon>Clostridia</taxon>
        <taxon>Thermosediminibacterales</taxon>
        <taxon>Tepidanaerobacteraceae</taxon>
        <taxon>Biomaibacter</taxon>
    </lineage>
</organism>
<accession>A0A3G2R8Q9</accession>
<gene>
    <name evidence="2" type="ORF">D2962_15785</name>
</gene>
<dbReference type="Gene3D" id="3.40.50.12500">
    <property type="match status" value="1"/>
</dbReference>
<dbReference type="PANTHER" id="PTHR28047:SF5">
    <property type="entry name" value="PROTEIN DCG1"/>
    <property type="match status" value="1"/>
</dbReference>
<protein>
    <submittedName>
        <fullName evidence="2">Hydrogenase expression protein HupH</fullName>
    </submittedName>
</protein>
<dbReference type="Proteomes" id="UP000280960">
    <property type="component" value="Chromosome"/>
</dbReference>
<evidence type="ECO:0000256" key="1">
    <source>
        <dbReference type="ARBA" id="ARBA00038414"/>
    </source>
</evidence>
<dbReference type="Pfam" id="PF01177">
    <property type="entry name" value="Asp_Glu_race"/>
    <property type="match status" value="1"/>
</dbReference>
<evidence type="ECO:0000313" key="3">
    <source>
        <dbReference type="Proteomes" id="UP000280960"/>
    </source>
</evidence>
<dbReference type="SUPFAM" id="SSF53681">
    <property type="entry name" value="Aspartate/glutamate racemase"/>
    <property type="match status" value="1"/>
</dbReference>
<proteinExistence type="inferred from homology"/>
<comment type="similarity">
    <text evidence="1">Belongs to the HyuE racemase family.</text>
</comment>
<dbReference type="KEGG" id="bacg:D2962_15785"/>
<evidence type="ECO:0000313" key="2">
    <source>
        <dbReference type="EMBL" id="AYO31872.1"/>
    </source>
</evidence>
<dbReference type="InterPro" id="IPR015942">
    <property type="entry name" value="Asp/Glu/hydantoin_racemase"/>
</dbReference>
<dbReference type="AlphaFoldDB" id="A0A3G2R8Q9"/>
<reference evidence="2 3" key="1">
    <citation type="submission" date="2018-10" db="EMBL/GenBank/DDBJ databases">
        <authorList>
            <person name="Zhang X."/>
        </authorList>
    </citation>
    <scope>NUCLEOTIDE SEQUENCE [LARGE SCALE GENOMIC DNA]</scope>
    <source>
        <strain evidence="2 3">SK-G1</strain>
    </source>
</reference>
<sequence>MKGGSWMRILFIRPIITERPDFLEEEILKQFAAPDTIIKAKHLEWGVDSIESEYDLVFSAPFVVKLAEEAEKEGYDGIVSYCFVNPGVDAAREAVSIPILGSGEAAVNLALNLGRRIGIITILPNLLPLIRKQNQTYINMGRIMAIDSVNIPVLGLTDNDRLIDILFEKASQMIYKDEVDVIVLGCTGFGGIAKGLSQKLIMNNLNVPVIDPAGASVKVMEAIIGCNVRHSKKTFMPPIDKIRKLPI</sequence>